<comment type="caution">
    <text evidence="2">The sequence shown here is derived from an EMBL/GenBank/DDBJ whole genome shotgun (WGS) entry which is preliminary data.</text>
</comment>
<dbReference type="InterPro" id="IPR002921">
    <property type="entry name" value="Fungal_lipase-type"/>
</dbReference>
<dbReference type="SUPFAM" id="SSF53474">
    <property type="entry name" value="alpha/beta-Hydrolases"/>
    <property type="match status" value="2"/>
</dbReference>
<keyword evidence="3" id="KW-1185">Reference proteome</keyword>
<reference evidence="2 3" key="1">
    <citation type="journal article" date="2013" name="Stand. Genomic Sci.">
        <title>Genomic Encyclopedia of Type Strains, Phase I: The one thousand microbial genomes (KMG-I) project.</title>
        <authorList>
            <person name="Kyrpides N.C."/>
            <person name="Woyke T."/>
            <person name="Eisen J.A."/>
            <person name="Garrity G."/>
            <person name="Lilburn T.G."/>
            <person name="Beck B.J."/>
            <person name="Whitman W.B."/>
            <person name="Hugenholtz P."/>
            <person name="Klenk H.P."/>
        </authorList>
    </citation>
    <scope>NUCLEOTIDE SEQUENCE [LARGE SCALE GENOMIC DNA]</scope>
    <source>
        <strain evidence="2 3">DSM 13484</strain>
    </source>
</reference>
<accession>A0A562T791</accession>
<dbReference type="EMBL" id="VLLG01000003">
    <property type="protein sequence ID" value="TWI88936.1"/>
    <property type="molecule type" value="Genomic_DNA"/>
</dbReference>
<gene>
    <name evidence="2" type="ORF">LX66_3026</name>
</gene>
<evidence type="ECO:0000313" key="2">
    <source>
        <dbReference type="EMBL" id="TWI88936.1"/>
    </source>
</evidence>
<dbReference type="Proteomes" id="UP000316778">
    <property type="component" value="Unassembled WGS sequence"/>
</dbReference>
<dbReference type="InterPro" id="IPR029058">
    <property type="entry name" value="AB_hydrolase_fold"/>
</dbReference>
<proteinExistence type="predicted"/>
<dbReference type="Pfam" id="PF01764">
    <property type="entry name" value="Lipase_3"/>
    <property type="match status" value="1"/>
</dbReference>
<dbReference type="CDD" id="cd00741">
    <property type="entry name" value="Lipase"/>
    <property type="match status" value="1"/>
</dbReference>
<name>A0A562T791_CHIJA</name>
<dbReference type="AlphaFoldDB" id="A0A562T791"/>
<dbReference type="GO" id="GO:0006629">
    <property type="term" value="P:lipid metabolic process"/>
    <property type="evidence" value="ECO:0007669"/>
    <property type="project" value="InterPro"/>
</dbReference>
<feature type="domain" description="Fungal lipase-type" evidence="1">
    <location>
        <begin position="16"/>
        <end position="106"/>
    </location>
</feature>
<evidence type="ECO:0000313" key="3">
    <source>
        <dbReference type="Proteomes" id="UP000316778"/>
    </source>
</evidence>
<evidence type="ECO:0000259" key="1">
    <source>
        <dbReference type="Pfam" id="PF01764"/>
    </source>
</evidence>
<protein>
    <submittedName>
        <fullName evidence="2">Lipase (Class 3)</fullName>
    </submittedName>
</protein>
<sequence length="232" mass="26723">MAGWLLGLASMAPDIVAKIKEYYGKGVRAFIIIGHSQGGAIAFLLRSYLQYMDDPAFPKDIVFKTYCSAAPKPGNLYYAYDFDYITRGGWGFRVVSTRDWVPETPFSLQTTSDFTAVNPFADVKKRTRQQKLMARLAINYMYGRLNRASRRASRRMQRILGKLAYKQVRKSVPGYARPDFVNSHHYMPAGSPVILYAGKDYDEQFPYDGKNVFVHHMFPPYLYLLKQQYKMD</sequence>
<organism evidence="2 3">
    <name type="scientific">Chitinophaga japonensis</name>
    <name type="common">Flexibacter japonensis</name>
    <dbReference type="NCBI Taxonomy" id="104662"/>
    <lineage>
        <taxon>Bacteria</taxon>
        <taxon>Pseudomonadati</taxon>
        <taxon>Bacteroidota</taxon>
        <taxon>Chitinophagia</taxon>
        <taxon>Chitinophagales</taxon>
        <taxon>Chitinophagaceae</taxon>
        <taxon>Chitinophaga</taxon>
    </lineage>
</organism>
<dbReference type="Gene3D" id="3.40.50.1820">
    <property type="entry name" value="alpha/beta hydrolase"/>
    <property type="match status" value="1"/>
</dbReference>